<keyword evidence="2" id="KW-1185">Reference proteome</keyword>
<dbReference type="EMBL" id="JANBPW010004886">
    <property type="protein sequence ID" value="KAJ1933867.1"/>
    <property type="molecule type" value="Genomic_DNA"/>
</dbReference>
<reference evidence="1" key="1">
    <citation type="submission" date="2022-07" db="EMBL/GenBank/DDBJ databases">
        <title>Phylogenomic reconstructions and comparative analyses of Kickxellomycotina fungi.</title>
        <authorList>
            <person name="Reynolds N.K."/>
            <person name="Stajich J.E."/>
            <person name="Barry K."/>
            <person name="Grigoriev I.V."/>
            <person name="Crous P."/>
            <person name="Smith M.E."/>
        </authorList>
    </citation>
    <scope>NUCLEOTIDE SEQUENCE</scope>
    <source>
        <strain evidence="1">NRRL 5244</strain>
    </source>
</reference>
<comment type="caution">
    <text evidence="1">The sequence shown here is derived from an EMBL/GenBank/DDBJ whole genome shotgun (WGS) entry which is preliminary data.</text>
</comment>
<dbReference type="Proteomes" id="UP001150603">
    <property type="component" value="Unassembled WGS sequence"/>
</dbReference>
<gene>
    <name evidence="1" type="ORF">FBU59_005887</name>
</gene>
<evidence type="ECO:0000313" key="1">
    <source>
        <dbReference type="EMBL" id="KAJ1933867.1"/>
    </source>
</evidence>
<feature type="non-terminal residue" evidence="1">
    <location>
        <position position="388"/>
    </location>
</feature>
<sequence length="388" mass="42572">MELLGQLCDMAGMQSASVGCPPLGPSVSADEANRRLHTIDETRYHDALKTAAAEVRTRYTSNPLDLHSQTEKSLVVAIPYIPRSVNNLRRLYGMYTMSVGGSQVLLSAPGAQLLDKEKRVFGWCRIHSSIKPASPSLHDLRLRSRQHTYEPRIYTVEVGDHVYQMCMPVTLSELIDAECSMESVRPHTPSISQTCAAQLSVRDASLQHWILTRPFFATGLIRSASVRIQTPLAAEAGIFLERSESSESEAVLQSSSATPNIARTMAAPPSALSEPTTFTGHLAARDNDQRDVESDSGSIQLQVPLNAYRIGNEESEVSSQQDDIYADNVDAEQLPSVDDFLGQFLANEHIEMDENGVPDYLQSSAPVFPQGGSFKEVQEDEGEYEAGD</sequence>
<accession>A0ACC1J1A2</accession>
<protein>
    <submittedName>
        <fullName evidence="1">Uncharacterized protein</fullName>
    </submittedName>
</protein>
<organism evidence="1 2">
    <name type="scientific">Linderina macrospora</name>
    <dbReference type="NCBI Taxonomy" id="4868"/>
    <lineage>
        <taxon>Eukaryota</taxon>
        <taxon>Fungi</taxon>
        <taxon>Fungi incertae sedis</taxon>
        <taxon>Zoopagomycota</taxon>
        <taxon>Kickxellomycotina</taxon>
        <taxon>Kickxellomycetes</taxon>
        <taxon>Kickxellales</taxon>
        <taxon>Kickxellaceae</taxon>
        <taxon>Linderina</taxon>
    </lineage>
</organism>
<evidence type="ECO:0000313" key="2">
    <source>
        <dbReference type="Proteomes" id="UP001150603"/>
    </source>
</evidence>
<name>A0ACC1J1A2_9FUNG</name>
<proteinExistence type="predicted"/>